<dbReference type="InterPro" id="IPR037208">
    <property type="entry name" value="Spo0E-like_sf"/>
</dbReference>
<accession>A0A2V4VVB0</accession>
<dbReference type="SUPFAM" id="SSF140500">
    <property type="entry name" value="BAS1536-like"/>
    <property type="match status" value="1"/>
</dbReference>
<dbReference type="RefSeq" id="WP_110899473.1">
    <property type="nucleotide sequence ID" value="NZ_QJSW01000032.1"/>
</dbReference>
<dbReference type="InterPro" id="IPR018540">
    <property type="entry name" value="Spo0E-like"/>
</dbReference>
<dbReference type="Proteomes" id="UP000247790">
    <property type="component" value="Unassembled WGS sequence"/>
</dbReference>
<dbReference type="InterPro" id="IPR036638">
    <property type="entry name" value="HLH_DNA-bd_sf"/>
</dbReference>
<evidence type="ECO:0000313" key="4">
    <source>
        <dbReference type="Proteomes" id="UP000509327"/>
    </source>
</evidence>
<name>A0A2V4VVB0_PAEBA</name>
<sequence>MVRNSKTLQECIEKARQRLYHIASQYTDLQHPEVIRQSMELDELINEYNDVKRFISQSNHHS</sequence>
<dbReference type="EMBL" id="CP054614">
    <property type="protein sequence ID" value="QKS60126.1"/>
    <property type="molecule type" value="Genomic_DNA"/>
</dbReference>
<evidence type="ECO:0000313" key="1">
    <source>
        <dbReference type="EMBL" id="PYE42795.1"/>
    </source>
</evidence>
<dbReference type="GO" id="GO:0046983">
    <property type="term" value="F:protein dimerization activity"/>
    <property type="evidence" value="ECO:0007669"/>
    <property type="project" value="InterPro"/>
</dbReference>
<dbReference type="Proteomes" id="UP000509327">
    <property type="component" value="Chromosome"/>
</dbReference>
<reference evidence="2 4" key="2">
    <citation type="submission" date="2020-06" db="EMBL/GenBank/DDBJ databases">
        <title>Complete genome of Paenibacillus barcinonensis KACC11450.</title>
        <authorList>
            <person name="Kim M."/>
            <person name="Park Y.-J."/>
            <person name="Shin J.-H."/>
        </authorList>
    </citation>
    <scope>NUCLEOTIDE SEQUENCE [LARGE SCALE GENOMIC DNA]</scope>
    <source>
        <strain evidence="2 4">KACC11450</strain>
    </source>
</reference>
<dbReference type="GO" id="GO:0043937">
    <property type="term" value="P:regulation of sporulation"/>
    <property type="evidence" value="ECO:0007669"/>
    <property type="project" value="InterPro"/>
</dbReference>
<reference evidence="1 3" key="1">
    <citation type="submission" date="2018-06" db="EMBL/GenBank/DDBJ databases">
        <title>Genomic Encyclopedia of Type Strains, Phase III (KMG-III): the genomes of soil and plant-associated and newly described type strains.</title>
        <authorList>
            <person name="Whitman W."/>
        </authorList>
    </citation>
    <scope>NUCLEOTIDE SEQUENCE [LARGE SCALE GENOMIC DNA]</scope>
    <source>
        <strain evidence="1 3">CECT 7022</strain>
    </source>
</reference>
<keyword evidence="4" id="KW-1185">Reference proteome</keyword>
<evidence type="ECO:0000313" key="3">
    <source>
        <dbReference type="Proteomes" id="UP000247790"/>
    </source>
</evidence>
<dbReference type="EMBL" id="QJSW01000032">
    <property type="protein sequence ID" value="PYE42795.1"/>
    <property type="molecule type" value="Genomic_DNA"/>
</dbReference>
<dbReference type="OrthoDB" id="2627535at2"/>
<protein>
    <submittedName>
        <fullName evidence="2">Aspartyl-phosphate phosphatase Spo0E family protein</fullName>
    </submittedName>
    <submittedName>
        <fullName evidence="1">Spo0E like sporulation regulatory protein</fullName>
    </submittedName>
</protein>
<evidence type="ECO:0000313" key="2">
    <source>
        <dbReference type="EMBL" id="QKS60126.1"/>
    </source>
</evidence>
<organism evidence="1 3">
    <name type="scientific">Paenibacillus barcinonensis</name>
    <dbReference type="NCBI Taxonomy" id="198119"/>
    <lineage>
        <taxon>Bacteria</taxon>
        <taxon>Bacillati</taxon>
        <taxon>Bacillota</taxon>
        <taxon>Bacilli</taxon>
        <taxon>Bacillales</taxon>
        <taxon>Paenibacillaceae</taxon>
        <taxon>Paenibacillus</taxon>
    </lineage>
</organism>
<dbReference type="AlphaFoldDB" id="A0A2V4VVB0"/>
<dbReference type="Gene3D" id="4.10.280.10">
    <property type="entry name" value="Helix-loop-helix DNA-binding domain"/>
    <property type="match status" value="1"/>
</dbReference>
<gene>
    <name evidence="1" type="ORF">DFQ00_13231</name>
    <name evidence="2" type="ORF">HUB98_13120</name>
</gene>
<dbReference type="Pfam" id="PF09388">
    <property type="entry name" value="SpoOE-like"/>
    <property type="match status" value="1"/>
</dbReference>
<proteinExistence type="predicted"/>